<sequence>MVDVLTIVVSIIGFIPLYIDLILRLLKERKIEFIVERFYEPTKKPVDSNWGIRILHPNRPIEKCIVLYNNIPLPWWDDDELYYERRFVAMGGGNVRVPKAIQKEGVKIRIQNGKKTLKKVKFEDLHNAKP</sequence>
<accession>A0A8B3S4S3</accession>
<keyword evidence="1" id="KW-0472">Membrane</keyword>
<organism evidence="2 3">
    <name type="scientific">Candidatus Argoarchaeum ethanivorans</name>
    <dbReference type="NCBI Taxonomy" id="2608793"/>
    <lineage>
        <taxon>Archaea</taxon>
        <taxon>Methanobacteriati</taxon>
        <taxon>Methanobacteriota</taxon>
        <taxon>Stenosarchaea group</taxon>
        <taxon>Methanomicrobia</taxon>
        <taxon>Methanosarcinales</taxon>
        <taxon>Methanosarcinales incertae sedis</taxon>
        <taxon>GOM Arc I cluster</taxon>
        <taxon>Candidatus Argoarchaeum</taxon>
    </lineage>
</organism>
<reference evidence="3" key="1">
    <citation type="submission" date="2019-01" db="EMBL/GenBank/DDBJ databases">
        <title>Anaerobic oxidation of ethane by archaea from a marine hydrocarbon seep.</title>
        <authorList>
            <person name="Musat F."/>
        </authorList>
    </citation>
    <scope>NUCLEOTIDE SEQUENCE [LARGE SCALE GENOMIC DNA]</scope>
</reference>
<protein>
    <submittedName>
        <fullName evidence="2">Uncharacterized protein</fullName>
    </submittedName>
</protein>
<comment type="caution">
    <text evidence="2">The sequence shown here is derived from an EMBL/GenBank/DDBJ whole genome shotgun (WGS) entry which is preliminary data.</text>
</comment>
<evidence type="ECO:0000313" key="2">
    <source>
        <dbReference type="EMBL" id="RZB32670.1"/>
    </source>
</evidence>
<dbReference type="EMBL" id="RPGO01000005">
    <property type="protein sequence ID" value="RZB32670.1"/>
    <property type="molecule type" value="Genomic_DNA"/>
</dbReference>
<feature type="transmembrane region" description="Helical" evidence="1">
    <location>
        <begin position="6"/>
        <end position="26"/>
    </location>
</feature>
<dbReference type="Proteomes" id="UP000291831">
    <property type="component" value="Unassembled WGS sequence"/>
</dbReference>
<dbReference type="AlphaFoldDB" id="A0A8B3S4S3"/>
<gene>
    <name evidence="2" type="ORF">AEth_00348</name>
</gene>
<evidence type="ECO:0000256" key="1">
    <source>
        <dbReference type="SAM" id="Phobius"/>
    </source>
</evidence>
<proteinExistence type="predicted"/>
<evidence type="ECO:0000313" key="3">
    <source>
        <dbReference type="Proteomes" id="UP000291831"/>
    </source>
</evidence>
<keyword evidence="1" id="KW-0812">Transmembrane</keyword>
<keyword evidence="1" id="KW-1133">Transmembrane helix</keyword>
<name>A0A8B3S4S3_9EURY</name>